<evidence type="ECO:0000256" key="2">
    <source>
        <dbReference type="SAM" id="MobiDB-lite"/>
    </source>
</evidence>
<feature type="compositionally biased region" description="Polar residues" evidence="2">
    <location>
        <begin position="439"/>
        <end position="448"/>
    </location>
</feature>
<feature type="compositionally biased region" description="Polar residues" evidence="2">
    <location>
        <begin position="50"/>
        <end position="65"/>
    </location>
</feature>
<keyword evidence="4" id="KW-1185">Reference proteome</keyword>
<reference evidence="4" key="1">
    <citation type="journal article" date="2023" name="Commun. Biol.">
        <title>Genome analysis of Parmales, the sister group of diatoms, reveals the evolutionary specialization of diatoms from phago-mixotrophs to photoautotrophs.</title>
        <authorList>
            <person name="Ban H."/>
            <person name="Sato S."/>
            <person name="Yoshikawa S."/>
            <person name="Yamada K."/>
            <person name="Nakamura Y."/>
            <person name="Ichinomiya M."/>
            <person name="Sato N."/>
            <person name="Blanc-Mathieu R."/>
            <person name="Endo H."/>
            <person name="Kuwata A."/>
            <person name="Ogata H."/>
        </authorList>
    </citation>
    <scope>NUCLEOTIDE SEQUENCE [LARGE SCALE GENOMIC DNA]</scope>
    <source>
        <strain evidence="4">NIES 3699</strain>
    </source>
</reference>
<dbReference type="AlphaFoldDB" id="A0A9W7BCD9"/>
<proteinExistence type="predicted"/>
<accession>A0A9W7BCD9</accession>
<name>A0A9W7BCD9_9STRA</name>
<feature type="region of interest" description="Disordered" evidence="2">
    <location>
        <begin position="1"/>
        <end position="109"/>
    </location>
</feature>
<feature type="region of interest" description="Disordered" evidence="2">
    <location>
        <begin position="252"/>
        <end position="292"/>
    </location>
</feature>
<evidence type="ECO:0000313" key="3">
    <source>
        <dbReference type="EMBL" id="GMH84188.1"/>
    </source>
</evidence>
<feature type="compositionally biased region" description="Polar residues" evidence="2">
    <location>
        <begin position="473"/>
        <end position="485"/>
    </location>
</feature>
<protein>
    <submittedName>
        <fullName evidence="3">Uncharacterized protein</fullName>
    </submittedName>
</protein>
<comment type="caution">
    <text evidence="3">The sequence shown here is derived from an EMBL/GenBank/DDBJ whole genome shotgun (WGS) entry which is preliminary data.</text>
</comment>
<feature type="compositionally biased region" description="Polar residues" evidence="2">
    <location>
        <begin position="95"/>
        <end position="104"/>
    </location>
</feature>
<feature type="compositionally biased region" description="Low complexity" evidence="2">
    <location>
        <begin position="462"/>
        <end position="472"/>
    </location>
</feature>
<gene>
    <name evidence="3" type="ORF">TrVE_jg7130</name>
</gene>
<dbReference type="EMBL" id="BRXX01000034">
    <property type="protein sequence ID" value="GMH84188.1"/>
    <property type="molecule type" value="Genomic_DNA"/>
</dbReference>
<feature type="region of interest" description="Disordered" evidence="2">
    <location>
        <begin position="433"/>
        <end position="485"/>
    </location>
</feature>
<keyword evidence="1" id="KW-0175">Coiled coil</keyword>
<sequence>MSSTTDTPASISVSVPQPTSIITADQDAAEPSPSTFSASSAVSPPHSDESSIPSITVGSSNNSSKRMAVSLAAVGSPVHTPMRPPDRPSDASSSNSKHTYSSPFPRSRNKKLQHKFLGVEWKFIEPPPRFEDTGEPSDVSTYDLSKTLYSSKSPRKDNGLLPDDPDIADLILDKIALDMLEDELEEVDRYKREDLYHRKSRKGTVLNKVLNIFQDGADDRFVRRLKRKEEEKKEKEEDISAVELAMDLQRKSEQGLVTKDQTTLLRPPKQNEEDEEFEKTRAREEMREGSLSLETKVERTKVVAQRIGKALKIEGQEETEISQATGFGADDDGGEINYGDLDFDVPAYVDRPPSPIVFGRTMTKITVAENLPKEMSGPLRFHRSTASATVSAKDKEKVYDAAAQARLNVMQEVEEAMKKGIIEDDIEEKEKLIPRRRTSVFNNSSSPDQRQRKSTVRRGRSSRLLSKSPRLSMISTANGSSGKPMERQQSIKIEEHQVPIHARRSSTAELQKLYFEGVEAGEPQNDVDDSEIEKSSYRIEKEKQRYGAWYIKPSKWSVGMGKVLDEMAARQQGSWGSEMAIMKEQSDELQLSIPKLFIGKIFKRELMNNGKRIPHFLADVQVTDEIDHLETAIDVTERRASVSGATA</sequence>
<feature type="compositionally biased region" description="Basic and acidic residues" evidence="2">
    <location>
        <begin position="278"/>
        <end position="288"/>
    </location>
</feature>
<dbReference type="Proteomes" id="UP001165160">
    <property type="component" value="Unassembled WGS sequence"/>
</dbReference>
<organism evidence="3 4">
    <name type="scientific">Triparma verrucosa</name>
    <dbReference type="NCBI Taxonomy" id="1606542"/>
    <lineage>
        <taxon>Eukaryota</taxon>
        <taxon>Sar</taxon>
        <taxon>Stramenopiles</taxon>
        <taxon>Ochrophyta</taxon>
        <taxon>Bolidophyceae</taxon>
        <taxon>Parmales</taxon>
        <taxon>Triparmaceae</taxon>
        <taxon>Triparma</taxon>
    </lineage>
</organism>
<evidence type="ECO:0000313" key="4">
    <source>
        <dbReference type="Proteomes" id="UP001165160"/>
    </source>
</evidence>
<feature type="compositionally biased region" description="Low complexity" evidence="2">
    <location>
        <begin position="29"/>
        <end position="45"/>
    </location>
</feature>
<evidence type="ECO:0000256" key="1">
    <source>
        <dbReference type="SAM" id="Coils"/>
    </source>
</evidence>
<feature type="compositionally biased region" description="Polar residues" evidence="2">
    <location>
        <begin position="1"/>
        <end position="23"/>
    </location>
</feature>
<feature type="coiled-coil region" evidence="1">
    <location>
        <begin position="218"/>
        <end position="245"/>
    </location>
</feature>
<feature type="compositionally biased region" description="Basic residues" evidence="2">
    <location>
        <begin position="452"/>
        <end position="461"/>
    </location>
</feature>